<protein>
    <submittedName>
        <fullName evidence="3">Uncharacterized protein</fullName>
    </submittedName>
</protein>
<reference evidence="3 4" key="1">
    <citation type="submission" date="2021-04" db="EMBL/GenBank/DDBJ databases">
        <title>Genome analysis of Polyangium sp.</title>
        <authorList>
            <person name="Li Y."/>
            <person name="Wang J."/>
        </authorList>
    </citation>
    <scope>NUCLEOTIDE SEQUENCE [LARGE SCALE GENOMIC DNA]</scope>
    <source>
        <strain evidence="3 4">SDU14</strain>
    </source>
</reference>
<feature type="region of interest" description="Disordered" evidence="1">
    <location>
        <begin position="73"/>
        <end position="99"/>
    </location>
</feature>
<keyword evidence="4" id="KW-1185">Reference proteome</keyword>
<dbReference type="RefSeq" id="WP_272459742.1">
    <property type="nucleotide sequence ID" value="NZ_JAGTJJ010000066.1"/>
</dbReference>
<accession>A0A9X3XEX3</accession>
<organism evidence="3 4">
    <name type="scientific">Polyangium jinanense</name>
    <dbReference type="NCBI Taxonomy" id="2829994"/>
    <lineage>
        <taxon>Bacteria</taxon>
        <taxon>Pseudomonadati</taxon>
        <taxon>Myxococcota</taxon>
        <taxon>Polyangia</taxon>
        <taxon>Polyangiales</taxon>
        <taxon>Polyangiaceae</taxon>
        <taxon>Polyangium</taxon>
    </lineage>
</organism>
<dbReference type="EMBL" id="JAGTJJ010000066">
    <property type="protein sequence ID" value="MDC3988165.1"/>
    <property type="molecule type" value="Genomic_DNA"/>
</dbReference>
<dbReference type="AlphaFoldDB" id="A0A9X3XEX3"/>
<feature type="compositionally biased region" description="Low complexity" evidence="1">
    <location>
        <begin position="80"/>
        <end position="90"/>
    </location>
</feature>
<evidence type="ECO:0000313" key="3">
    <source>
        <dbReference type="EMBL" id="MDC3988165.1"/>
    </source>
</evidence>
<dbReference type="Proteomes" id="UP001151081">
    <property type="component" value="Unassembled WGS sequence"/>
</dbReference>
<evidence type="ECO:0000313" key="4">
    <source>
        <dbReference type="Proteomes" id="UP001151081"/>
    </source>
</evidence>
<feature type="chain" id="PRO_5040805614" evidence="2">
    <location>
        <begin position="23"/>
        <end position="552"/>
    </location>
</feature>
<gene>
    <name evidence="3" type="ORF">KEG57_47295</name>
</gene>
<feature type="signal peptide" evidence="2">
    <location>
        <begin position="1"/>
        <end position="22"/>
    </location>
</feature>
<proteinExistence type="predicted"/>
<keyword evidence="2" id="KW-0732">Signal</keyword>
<evidence type="ECO:0000256" key="2">
    <source>
        <dbReference type="SAM" id="SignalP"/>
    </source>
</evidence>
<sequence length="552" mass="55785">MRGRWQRLGVALVAVVCTSACATGAVNEASGGSGGSGGSGPGGGGGAGGTLSAGGAGGTGGVGGQGGAGGMGGAGGDGAAGEASSSSASSGTGGNPNCGNGMMDPGEQCDGSDFGGKTCASIGLGSGDLICNPFCGIVASNCVPKELCGDYKDNDEDGLMDCADDTCFMDAGCLDSCFAPKSLVIPGYFNGDSSGRPNLQSASCSPVSGPEAIFEVVMPETGRFVATVHGSSSDFSVSLRTTCGDPASEIACNNDGNFDGGKGDTVAVEVVQGQKIYVVVDGSAGGSGFFDLNVEMPKPENFCSDFWDDDIDGYVDCDDTTQCQATPECQPGVGLLGEACFLPSDCAANANDPACLESWQGFPDGYCTEWCDLAAQDCPGDGYCVDLGFGSVHGLCLDGCVTDADCRVGYACADEGHPTKVCRQGPEANCTNHQDDDNNNLIDCEDPGCQATPACKPGSKSPGLPCTKSNECYAGQNDPVCLSQDWFGYPGGYCTEFCYFADDCSPGSICSNWLFFPSGAGTCMRTCQTDDQCRPGYTCIDLGLSDKICIAF</sequence>
<comment type="caution">
    <text evidence="3">The sequence shown here is derived from an EMBL/GenBank/DDBJ whole genome shotgun (WGS) entry which is preliminary data.</text>
</comment>
<evidence type="ECO:0000256" key="1">
    <source>
        <dbReference type="SAM" id="MobiDB-lite"/>
    </source>
</evidence>
<name>A0A9X3XEX3_9BACT</name>